<feature type="transmembrane region" description="Helical" evidence="1">
    <location>
        <begin position="97"/>
        <end position="118"/>
    </location>
</feature>
<gene>
    <name evidence="3" type="ORF">FGK64_01820</name>
</gene>
<feature type="transmembrane region" description="Helical" evidence="1">
    <location>
        <begin position="56"/>
        <end position="77"/>
    </location>
</feature>
<feature type="domain" description="DUF1206" evidence="2">
    <location>
        <begin position="15"/>
        <end position="81"/>
    </location>
</feature>
<keyword evidence="4" id="KW-1185">Reference proteome</keyword>
<evidence type="ECO:0000313" key="4">
    <source>
        <dbReference type="Proteomes" id="UP001191082"/>
    </source>
</evidence>
<dbReference type="EMBL" id="VCPC01000001">
    <property type="protein sequence ID" value="TMV14740.1"/>
    <property type="molecule type" value="Genomic_DNA"/>
</dbReference>
<accession>A0ABY2XCI1</accession>
<keyword evidence="1" id="KW-1133">Transmembrane helix</keyword>
<protein>
    <submittedName>
        <fullName evidence="3">DUF1206 domain-containing protein</fullName>
    </submittedName>
</protein>
<reference evidence="3 4" key="1">
    <citation type="submission" date="2019-05" db="EMBL/GenBank/DDBJ databases">
        <title>Marivita sp. nov. isolated from sea sediment.</title>
        <authorList>
            <person name="Kim W."/>
        </authorList>
    </citation>
    <scope>NUCLEOTIDE SEQUENCE [LARGE SCALE GENOMIC DNA]</scope>
    <source>
        <strain evidence="3 4">CAU 1492</strain>
    </source>
</reference>
<name>A0ABY2XCI1_9RHOB</name>
<feature type="domain" description="DUF1206" evidence="2">
    <location>
        <begin position="97"/>
        <end position="166"/>
    </location>
</feature>
<feature type="transmembrane region" description="Helical" evidence="1">
    <location>
        <begin position="138"/>
        <end position="163"/>
    </location>
</feature>
<feature type="transmembrane region" description="Helical" evidence="1">
    <location>
        <begin position="17"/>
        <end position="36"/>
    </location>
</feature>
<keyword evidence="1" id="KW-0812">Transmembrane</keyword>
<proteinExistence type="predicted"/>
<dbReference type="Proteomes" id="UP001191082">
    <property type="component" value="Unassembled WGS sequence"/>
</dbReference>
<evidence type="ECO:0000259" key="2">
    <source>
        <dbReference type="Pfam" id="PF06724"/>
    </source>
</evidence>
<feature type="transmembrane region" description="Helical" evidence="1">
    <location>
        <begin position="189"/>
        <end position="210"/>
    </location>
</feature>
<evidence type="ECO:0000256" key="1">
    <source>
        <dbReference type="SAM" id="Phobius"/>
    </source>
</evidence>
<dbReference type="Pfam" id="PF06724">
    <property type="entry name" value="DUF1206"/>
    <property type="match status" value="3"/>
</dbReference>
<dbReference type="InterPro" id="IPR009597">
    <property type="entry name" value="DUF1206"/>
</dbReference>
<organism evidence="3 4">
    <name type="scientific">Arenibacterium halophilum</name>
    <dbReference type="NCBI Taxonomy" id="2583821"/>
    <lineage>
        <taxon>Bacteria</taxon>
        <taxon>Pseudomonadati</taxon>
        <taxon>Pseudomonadota</taxon>
        <taxon>Alphaproteobacteria</taxon>
        <taxon>Rhodobacterales</taxon>
        <taxon>Paracoccaceae</taxon>
        <taxon>Arenibacterium</taxon>
    </lineage>
</organism>
<dbReference type="RefSeq" id="WP_138862092.1">
    <property type="nucleotide sequence ID" value="NZ_VCPC01000001.1"/>
</dbReference>
<evidence type="ECO:0000313" key="3">
    <source>
        <dbReference type="EMBL" id="TMV14740.1"/>
    </source>
</evidence>
<sequence length="288" mass="30007">MSDQAPDWVIPVMRAGYFARAAVYTAVGGLALGAAIDGDEAEGTTDALAELLGEGWGVPLLWGIALGLFAYTIWRLIDAWMDLERYGNDAKGLLSRAGLVVTGVIHAGIGVSVATVALRGKDSGEGGSGTESVTAQILAMPYGVWLVAGVGVATIGAGVYYVWKGVAEKYKKQIRLTPMSLKLSPVMKFGCIAEGVVIAIIGVSIVFAALNTDPQQAKGLGEALGTLRAAPFGRLLLGAVALGLLAFAVENAVEAIYRAIPALSERKLKTLATDAKLKAARHLRRVTS</sequence>
<feature type="transmembrane region" description="Helical" evidence="1">
    <location>
        <begin position="230"/>
        <end position="249"/>
    </location>
</feature>
<comment type="caution">
    <text evidence="3">The sequence shown here is derived from an EMBL/GenBank/DDBJ whole genome shotgun (WGS) entry which is preliminary data.</text>
</comment>
<keyword evidence="1" id="KW-0472">Membrane</keyword>
<feature type="domain" description="DUF1206" evidence="2">
    <location>
        <begin position="189"/>
        <end position="258"/>
    </location>
</feature>